<reference evidence="4 6" key="1">
    <citation type="submission" date="2015-11" db="EMBL/GenBank/DDBJ databases">
        <title>Genomic analysis of 38 Legionella species identifies large and diverse effector repertoires.</title>
        <authorList>
            <person name="Burstein D."/>
            <person name="Amaro F."/>
            <person name="Zusman T."/>
            <person name="Lifshitz Z."/>
            <person name="Cohen O."/>
            <person name="Gilbert J.A."/>
            <person name="Pupko T."/>
            <person name="Shuman H.A."/>
            <person name="Segal G."/>
        </authorList>
    </citation>
    <scope>NUCLEOTIDE SEQUENCE [LARGE SCALE GENOMIC DNA]</scope>
    <source>
        <strain evidence="4 6">CDC#1407-AL-14</strain>
    </source>
</reference>
<dbReference type="AlphaFoldDB" id="A0A378IEV3"/>
<dbReference type="InterPro" id="IPR036291">
    <property type="entry name" value="NAD(P)-bd_dom_sf"/>
</dbReference>
<dbReference type="Gene3D" id="1.10.1040.20">
    <property type="entry name" value="ProC-like, C-terminal domain"/>
    <property type="match status" value="1"/>
</dbReference>
<evidence type="ECO:0000313" key="5">
    <source>
        <dbReference type="EMBL" id="STX33265.1"/>
    </source>
</evidence>
<protein>
    <submittedName>
        <fullName evidence="4">Rossmann-like domain protein</fullName>
    </submittedName>
    <submittedName>
        <fullName evidence="5">Uncharacterized conserved protein</fullName>
    </submittedName>
</protein>
<dbReference type="EMBL" id="UGNW01000001">
    <property type="protein sequence ID" value="STX33265.1"/>
    <property type="molecule type" value="Genomic_DNA"/>
</dbReference>
<organism evidence="5 7">
    <name type="scientific">Legionella birminghamensis</name>
    <dbReference type="NCBI Taxonomy" id="28083"/>
    <lineage>
        <taxon>Bacteria</taxon>
        <taxon>Pseudomonadati</taxon>
        <taxon>Pseudomonadota</taxon>
        <taxon>Gammaproteobacteria</taxon>
        <taxon>Legionellales</taxon>
        <taxon>Legionellaceae</taxon>
        <taxon>Legionella</taxon>
    </lineage>
</organism>
<accession>A0A378IEV3</accession>
<evidence type="ECO:0000313" key="4">
    <source>
        <dbReference type="EMBL" id="KTC68794.1"/>
    </source>
</evidence>
<dbReference type="Pfam" id="PF10727">
    <property type="entry name" value="Rossmann-like"/>
    <property type="match status" value="1"/>
</dbReference>
<evidence type="ECO:0000259" key="2">
    <source>
        <dbReference type="Pfam" id="PF10727"/>
    </source>
</evidence>
<dbReference type="GO" id="GO:0016491">
    <property type="term" value="F:oxidoreductase activity"/>
    <property type="evidence" value="ECO:0007669"/>
    <property type="project" value="UniProtKB-KW"/>
</dbReference>
<dbReference type="EMBL" id="LNXT01000044">
    <property type="protein sequence ID" value="KTC68794.1"/>
    <property type="molecule type" value="Genomic_DNA"/>
</dbReference>
<dbReference type="RefSeq" id="WP_058524334.1">
    <property type="nucleotide sequence ID" value="NZ_CAAAHV010000006.1"/>
</dbReference>
<dbReference type="PANTHER" id="PTHR40459">
    <property type="entry name" value="CONSERVED HYPOTHETICAL ALANINE AND LEUCINE RICH PROTEIN"/>
    <property type="match status" value="1"/>
</dbReference>
<dbReference type="InterPro" id="IPR008927">
    <property type="entry name" value="6-PGluconate_DH-like_C_sf"/>
</dbReference>
<evidence type="ECO:0000256" key="1">
    <source>
        <dbReference type="ARBA" id="ARBA00023002"/>
    </source>
</evidence>
<dbReference type="SUPFAM" id="SSF48179">
    <property type="entry name" value="6-phosphogluconate dehydrogenase C-terminal domain-like"/>
    <property type="match status" value="1"/>
</dbReference>
<dbReference type="SUPFAM" id="SSF51735">
    <property type="entry name" value="NAD(P)-binding Rossmann-fold domains"/>
    <property type="match status" value="1"/>
</dbReference>
<evidence type="ECO:0000313" key="7">
    <source>
        <dbReference type="Proteomes" id="UP000255066"/>
    </source>
</evidence>
<gene>
    <name evidence="4" type="ORF">Lbir_2327</name>
    <name evidence="5" type="ORF">NCTC12437_03087</name>
</gene>
<dbReference type="InterPro" id="IPR037108">
    <property type="entry name" value="TM1727-like_C_sf"/>
</dbReference>
<dbReference type="STRING" id="28083.Lbir_2327"/>
<dbReference type="PANTHER" id="PTHR40459:SF1">
    <property type="entry name" value="CONSERVED HYPOTHETICAL ALANINE AND LEUCINE RICH PROTEIN"/>
    <property type="match status" value="1"/>
</dbReference>
<dbReference type="OrthoDB" id="8650434at2"/>
<dbReference type="Gene3D" id="3.40.50.720">
    <property type="entry name" value="NAD(P)-binding Rossmann-like Domain"/>
    <property type="match status" value="1"/>
</dbReference>
<evidence type="ECO:0000259" key="3">
    <source>
        <dbReference type="Pfam" id="PF10728"/>
    </source>
</evidence>
<feature type="domain" description="DUF2520" evidence="3">
    <location>
        <begin position="135"/>
        <end position="262"/>
    </location>
</feature>
<evidence type="ECO:0000313" key="6">
    <source>
        <dbReference type="Proteomes" id="UP000054735"/>
    </source>
</evidence>
<dbReference type="InterPro" id="IPR018931">
    <property type="entry name" value="DUF2520"/>
</dbReference>
<feature type="domain" description="Putative oxidoreductase/dehydrogenase Rossmann-like" evidence="2">
    <location>
        <begin position="5"/>
        <end position="118"/>
    </location>
</feature>
<sequence length="283" mass="30267">MDFNLIGSGRLGTQLAYALIHSGKGKLLSVFNRHFSSTEESIRILGAGTAISDLRKLAPANLHFITTPDAAITHIVQQLQEAGPVLKGSVVVHCSGVLSSEVLAPLHALGCYIVCLHPLKPFPRQLPDAEIFEGCYCSIEGDSEAIDILSPLFLNLGARLFTIQPEQKMLYHAAAAIASNYLVTLADVAGKCMQQAGVGDDLAKEVIVSLMQASLSNISKADSSAEALTGPIARGDIQTVKQHLQAISDPLVQALYRKAGLATLEFASLNEQKKQDLRSLLEI</sequence>
<name>A0A378IEV3_9GAMM</name>
<keyword evidence="1" id="KW-0560">Oxidoreductase</keyword>
<dbReference type="Pfam" id="PF10728">
    <property type="entry name" value="DUF2520"/>
    <property type="match status" value="1"/>
</dbReference>
<proteinExistence type="predicted"/>
<dbReference type="InterPro" id="IPR019665">
    <property type="entry name" value="OxRdtase/DH_put_Rossmann_dom"/>
</dbReference>
<keyword evidence="6" id="KW-1185">Reference proteome</keyword>
<dbReference type="Proteomes" id="UP000255066">
    <property type="component" value="Unassembled WGS sequence"/>
</dbReference>
<reference evidence="5 7" key="2">
    <citation type="submission" date="2018-06" db="EMBL/GenBank/DDBJ databases">
        <authorList>
            <consortium name="Pathogen Informatics"/>
            <person name="Doyle S."/>
        </authorList>
    </citation>
    <scope>NUCLEOTIDE SEQUENCE [LARGE SCALE GENOMIC DNA]</scope>
    <source>
        <strain evidence="5 7">NCTC12437</strain>
    </source>
</reference>
<dbReference type="Proteomes" id="UP000054735">
    <property type="component" value="Unassembled WGS sequence"/>
</dbReference>